<dbReference type="AlphaFoldDB" id="A1VUA8"/>
<dbReference type="KEGG" id="pna:Pnap_3940"/>
<name>A1VUA8_POLNA</name>
<dbReference type="OrthoDB" id="9940112at2"/>
<dbReference type="RefSeq" id="WP_011803302.1">
    <property type="nucleotide sequence ID" value="NC_008781.1"/>
</dbReference>
<dbReference type="EMBL" id="CP000529">
    <property type="protein sequence ID" value="ABM39236.1"/>
    <property type="molecule type" value="Genomic_DNA"/>
</dbReference>
<evidence type="ECO:0000313" key="2">
    <source>
        <dbReference type="Proteomes" id="UP000000644"/>
    </source>
</evidence>
<sequence length="134" mass="16454">MKQEFNYQKPTKDEHINNHDLWFKSLSESWMSFATTVAFRSSGYKPRPEYWLQEYKHNFIWKLNKQLSRNAKDLIFYDDFCRYEFGESSLYKSIKDQRNPHHIHGIIFIPKELVHKVWNQEFNSITDRLLKDFK</sequence>
<organism evidence="1 2">
    <name type="scientific">Polaromonas naphthalenivorans (strain CJ2)</name>
    <dbReference type="NCBI Taxonomy" id="365044"/>
    <lineage>
        <taxon>Bacteria</taxon>
        <taxon>Pseudomonadati</taxon>
        <taxon>Pseudomonadota</taxon>
        <taxon>Betaproteobacteria</taxon>
        <taxon>Burkholderiales</taxon>
        <taxon>Comamonadaceae</taxon>
        <taxon>Polaromonas</taxon>
    </lineage>
</organism>
<dbReference type="Proteomes" id="UP000000644">
    <property type="component" value="Chromosome"/>
</dbReference>
<keyword evidence="2" id="KW-1185">Reference proteome</keyword>
<dbReference type="HOGENOM" id="CLU_1894294_0_0_4"/>
<reference evidence="2" key="1">
    <citation type="journal article" date="2009" name="Environ. Microbiol.">
        <title>The genome of Polaromonas naphthalenivorans strain CJ2, isolated from coal tar-contaminated sediment, reveals physiological and metabolic versatility and evolution through extensive horizontal gene transfer.</title>
        <authorList>
            <person name="Yagi J.M."/>
            <person name="Sims D."/>
            <person name="Brettin T."/>
            <person name="Bruce D."/>
            <person name="Madsen E.L."/>
        </authorList>
    </citation>
    <scope>NUCLEOTIDE SEQUENCE [LARGE SCALE GENOMIC DNA]</scope>
    <source>
        <strain evidence="2">CJ2</strain>
    </source>
</reference>
<accession>A1VUA8</accession>
<proteinExistence type="predicted"/>
<evidence type="ECO:0000313" key="1">
    <source>
        <dbReference type="EMBL" id="ABM39236.1"/>
    </source>
</evidence>
<gene>
    <name evidence="1" type="ordered locus">Pnap_3940</name>
</gene>
<protein>
    <submittedName>
        <fullName evidence="1">Uncharacterized protein</fullName>
    </submittedName>
</protein>